<sequence>MSTHAAFAQARRIVVKAGSSSLTTALGTIDADRIDALVDVLAARHAAGAEVVFVSSGAIAAGLGPLGLSRRPRDLATQQAAASVGQGLLFARYTSSFARYGTTVGQVLLTADDMMRRTHHRNASRALAQLLDLGVLPIVNENDTVATDEIRFGDNDRLAALVAHLTRADALVLLSDVDALYTGDPRRPGARRIAEVHGPADLDGIELGGSGRVGTGGMVTKVEAARIAGIPVLLTNAASAARALAGEPVGTLFHPAEGRRLSTRHLWLAHATTGHGRIVLDQGAVEAVVRRRKSLLPAGVTGVQGDFAAGDPVDLCGEDGQVVARGLVAYDAAEIPGLMGRSTRWLAREHGPGYEREIIHRDDLVVLAASDAPPAPAASHASHAPVPATPAPPAAQAAPDPRGTRDE</sequence>
<dbReference type="InterPro" id="IPR015947">
    <property type="entry name" value="PUA-like_sf"/>
</dbReference>
<dbReference type="SMART" id="SM00359">
    <property type="entry name" value="PUA"/>
    <property type="match status" value="1"/>
</dbReference>
<dbReference type="GO" id="GO:0004349">
    <property type="term" value="F:glutamate 5-kinase activity"/>
    <property type="evidence" value="ECO:0007669"/>
    <property type="project" value="UniProtKB-EC"/>
</dbReference>
<feature type="binding site" evidence="8">
    <location>
        <position position="155"/>
    </location>
    <ligand>
        <name>substrate</name>
    </ligand>
</feature>
<dbReference type="InterPro" id="IPR001048">
    <property type="entry name" value="Asp/Glu/Uridylate_kinase"/>
</dbReference>
<evidence type="ECO:0000256" key="9">
    <source>
        <dbReference type="SAM" id="MobiDB-lite"/>
    </source>
</evidence>
<dbReference type="EMBL" id="JBHSXS010000047">
    <property type="protein sequence ID" value="MFC6886079.1"/>
    <property type="molecule type" value="Genomic_DNA"/>
</dbReference>
<proteinExistence type="inferred from homology"/>
<comment type="subcellular location">
    <subcellularLocation>
        <location evidence="8">Cytoplasm</location>
    </subcellularLocation>
</comment>
<feature type="binding site" evidence="8">
    <location>
        <begin position="175"/>
        <end position="176"/>
    </location>
    <ligand>
        <name>ATP</name>
        <dbReference type="ChEBI" id="CHEBI:30616"/>
    </ligand>
</feature>
<dbReference type="CDD" id="cd04242">
    <property type="entry name" value="AAK_G5K_ProB"/>
    <property type="match status" value="1"/>
</dbReference>
<dbReference type="PROSITE" id="PS00902">
    <property type="entry name" value="GLUTAMATE_5_KINASE"/>
    <property type="match status" value="1"/>
</dbReference>
<evidence type="ECO:0000256" key="3">
    <source>
        <dbReference type="ARBA" id="ARBA00022650"/>
    </source>
</evidence>
<dbReference type="PANTHER" id="PTHR43654">
    <property type="entry name" value="GLUTAMATE 5-KINASE"/>
    <property type="match status" value="1"/>
</dbReference>
<evidence type="ECO:0000256" key="2">
    <source>
        <dbReference type="ARBA" id="ARBA00022605"/>
    </source>
</evidence>
<dbReference type="InterPro" id="IPR002478">
    <property type="entry name" value="PUA"/>
</dbReference>
<dbReference type="InterPro" id="IPR001057">
    <property type="entry name" value="Glu/AcGlu_kinase"/>
</dbReference>
<dbReference type="EC" id="2.7.2.11" evidence="8"/>
<keyword evidence="1 8" id="KW-0963">Cytoplasm</keyword>
<feature type="region of interest" description="Disordered" evidence="9">
    <location>
        <begin position="370"/>
        <end position="407"/>
    </location>
</feature>
<keyword evidence="4 8" id="KW-0808">Transferase</keyword>
<dbReference type="Pfam" id="PF00696">
    <property type="entry name" value="AA_kinase"/>
    <property type="match status" value="1"/>
</dbReference>
<dbReference type="HAMAP" id="MF_00456">
    <property type="entry name" value="ProB"/>
    <property type="match status" value="1"/>
</dbReference>
<keyword evidence="5 8" id="KW-0547">Nucleotide-binding</keyword>
<dbReference type="NCBIfam" id="TIGR01027">
    <property type="entry name" value="proB"/>
    <property type="match status" value="1"/>
</dbReference>
<evidence type="ECO:0000256" key="6">
    <source>
        <dbReference type="ARBA" id="ARBA00022777"/>
    </source>
</evidence>
<keyword evidence="12" id="KW-1185">Reference proteome</keyword>
<comment type="function">
    <text evidence="8">Catalyzes the transfer of a phosphate group to glutamate to form L-glutamate 5-phosphate.</text>
</comment>
<dbReference type="Gene3D" id="3.40.1160.10">
    <property type="entry name" value="Acetylglutamate kinase-like"/>
    <property type="match status" value="1"/>
</dbReference>
<evidence type="ECO:0000256" key="4">
    <source>
        <dbReference type="ARBA" id="ARBA00022679"/>
    </source>
</evidence>
<accession>A0ABW2CWC1</accession>
<evidence type="ECO:0000256" key="1">
    <source>
        <dbReference type="ARBA" id="ARBA00022490"/>
    </source>
</evidence>
<dbReference type="PROSITE" id="PS50890">
    <property type="entry name" value="PUA"/>
    <property type="match status" value="1"/>
</dbReference>
<keyword evidence="6 8" id="KW-0418">Kinase</keyword>
<dbReference type="InterPro" id="IPR036393">
    <property type="entry name" value="AceGlu_kinase-like_sf"/>
</dbReference>
<evidence type="ECO:0000256" key="5">
    <source>
        <dbReference type="ARBA" id="ARBA00022741"/>
    </source>
</evidence>
<evidence type="ECO:0000256" key="8">
    <source>
        <dbReference type="HAMAP-Rule" id="MF_00456"/>
    </source>
</evidence>
<feature type="binding site" evidence="8">
    <location>
        <begin position="215"/>
        <end position="221"/>
    </location>
    <ligand>
        <name>ATP</name>
        <dbReference type="ChEBI" id="CHEBI:30616"/>
    </ligand>
</feature>
<dbReference type="InterPro" id="IPR041739">
    <property type="entry name" value="G5K_ProB"/>
</dbReference>
<dbReference type="PANTHER" id="PTHR43654:SF1">
    <property type="entry name" value="ISOPENTENYL PHOSPHATE KINASE"/>
    <property type="match status" value="1"/>
</dbReference>
<comment type="pathway">
    <text evidence="8">Amino-acid biosynthesis; L-proline biosynthesis; L-glutamate 5-semialdehyde from L-glutamate: step 1/2.</text>
</comment>
<dbReference type="SUPFAM" id="SSF53633">
    <property type="entry name" value="Carbamate kinase-like"/>
    <property type="match status" value="1"/>
</dbReference>
<feature type="binding site" evidence="8">
    <location>
        <position position="56"/>
    </location>
    <ligand>
        <name>substrate</name>
    </ligand>
</feature>
<dbReference type="PIRSF" id="PIRSF000729">
    <property type="entry name" value="GK"/>
    <property type="match status" value="1"/>
</dbReference>
<organism evidence="11 12">
    <name type="scientific">Actinomadura yumaensis</name>
    <dbReference type="NCBI Taxonomy" id="111807"/>
    <lineage>
        <taxon>Bacteria</taxon>
        <taxon>Bacillati</taxon>
        <taxon>Actinomycetota</taxon>
        <taxon>Actinomycetes</taxon>
        <taxon>Streptosporangiales</taxon>
        <taxon>Thermomonosporaceae</taxon>
        <taxon>Actinomadura</taxon>
    </lineage>
</organism>
<dbReference type="Gene3D" id="2.30.130.10">
    <property type="entry name" value="PUA domain"/>
    <property type="match status" value="1"/>
</dbReference>
<feature type="domain" description="PUA" evidence="10">
    <location>
        <begin position="276"/>
        <end position="355"/>
    </location>
</feature>
<dbReference type="Pfam" id="PF01472">
    <property type="entry name" value="PUA"/>
    <property type="match status" value="1"/>
</dbReference>
<dbReference type="InterPro" id="IPR019797">
    <property type="entry name" value="Glutamate_5-kinase_CS"/>
</dbReference>
<dbReference type="RefSeq" id="WP_378064042.1">
    <property type="nucleotide sequence ID" value="NZ_JBHSXS010000047.1"/>
</dbReference>
<dbReference type="Proteomes" id="UP001596380">
    <property type="component" value="Unassembled WGS sequence"/>
</dbReference>
<reference evidence="12" key="1">
    <citation type="journal article" date="2019" name="Int. J. Syst. Evol. Microbiol.">
        <title>The Global Catalogue of Microorganisms (GCM) 10K type strain sequencing project: providing services to taxonomists for standard genome sequencing and annotation.</title>
        <authorList>
            <consortium name="The Broad Institute Genomics Platform"/>
            <consortium name="The Broad Institute Genome Sequencing Center for Infectious Disease"/>
            <person name="Wu L."/>
            <person name="Ma J."/>
        </authorList>
    </citation>
    <scope>NUCLEOTIDE SEQUENCE [LARGE SCALE GENOMIC DNA]</scope>
    <source>
        <strain evidence="12">JCM 3369</strain>
    </source>
</reference>
<protein>
    <recommendedName>
        <fullName evidence="8">Glutamate 5-kinase</fullName>
        <ecNumber evidence="8">2.7.2.11</ecNumber>
    </recommendedName>
    <alternativeName>
        <fullName evidence="8">Gamma-glutamyl kinase</fullName>
        <shortName evidence="8">GK</shortName>
    </alternativeName>
</protein>
<comment type="caution">
    <text evidence="11">The sequence shown here is derived from an EMBL/GenBank/DDBJ whole genome shotgun (WGS) entry which is preliminary data.</text>
</comment>
<evidence type="ECO:0000256" key="7">
    <source>
        <dbReference type="ARBA" id="ARBA00022840"/>
    </source>
</evidence>
<dbReference type="CDD" id="cd21157">
    <property type="entry name" value="PUA_G5K"/>
    <property type="match status" value="1"/>
</dbReference>
<dbReference type="InterPro" id="IPR011529">
    <property type="entry name" value="Glu_5kinase"/>
</dbReference>
<evidence type="ECO:0000313" key="11">
    <source>
        <dbReference type="EMBL" id="MFC6886079.1"/>
    </source>
</evidence>
<keyword evidence="2 8" id="KW-0028">Amino-acid biosynthesis</keyword>
<gene>
    <name evidence="8 11" type="primary">proB</name>
    <name evidence="11" type="ORF">ACFQKB_40405</name>
</gene>
<dbReference type="InterPro" id="IPR005715">
    <property type="entry name" value="Glu_5kinase/COase_Synthase"/>
</dbReference>
<feature type="binding site" evidence="8">
    <location>
        <position position="16"/>
    </location>
    <ligand>
        <name>ATP</name>
        <dbReference type="ChEBI" id="CHEBI:30616"/>
    </ligand>
</feature>
<keyword evidence="3 8" id="KW-0641">Proline biosynthesis</keyword>
<dbReference type="PRINTS" id="PR00474">
    <property type="entry name" value="GLU5KINASE"/>
</dbReference>
<evidence type="ECO:0000313" key="12">
    <source>
        <dbReference type="Proteomes" id="UP001596380"/>
    </source>
</evidence>
<name>A0ABW2CWC1_9ACTN</name>
<comment type="similarity">
    <text evidence="8">Belongs to the glutamate 5-kinase family.</text>
</comment>
<keyword evidence="7 8" id="KW-0067">ATP-binding</keyword>
<feature type="compositionally biased region" description="Low complexity" evidence="9">
    <location>
        <begin position="370"/>
        <end position="386"/>
    </location>
</feature>
<feature type="binding site" evidence="8">
    <location>
        <position position="143"/>
    </location>
    <ligand>
        <name>substrate</name>
    </ligand>
</feature>
<comment type="catalytic activity">
    <reaction evidence="8">
        <text>L-glutamate + ATP = L-glutamyl 5-phosphate + ADP</text>
        <dbReference type="Rhea" id="RHEA:14877"/>
        <dbReference type="ChEBI" id="CHEBI:29985"/>
        <dbReference type="ChEBI" id="CHEBI:30616"/>
        <dbReference type="ChEBI" id="CHEBI:58274"/>
        <dbReference type="ChEBI" id="CHEBI:456216"/>
        <dbReference type="EC" id="2.7.2.11"/>
    </reaction>
</comment>
<dbReference type="SUPFAM" id="SSF88697">
    <property type="entry name" value="PUA domain-like"/>
    <property type="match status" value="1"/>
</dbReference>
<dbReference type="InterPro" id="IPR036974">
    <property type="entry name" value="PUA_sf"/>
</dbReference>
<evidence type="ECO:0000259" key="10">
    <source>
        <dbReference type="SMART" id="SM00359"/>
    </source>
</evidence>